<dbReference type="AlphaFoldDB" id="A0A6H1WTN1"/>
<reference evidence="7 8" key="1">
    <citation type="submission" date="2019-08" db="EMBL/GenBank/DDBJ databases">
        <title>Complete genome sequence of Thermosulfurimonas marina SU872T, an anaerobic thermophilic chemolithoautotrophic bacterium isolated from a shallow marine hydrothermal vent.</title>
        <authorList>
            <person name="Allioux M."/>
            <person name="Jebbar M."/>
            <person name="Slobodkina G."/>
            <person name="Slobodkin A."/>
            <person name="Moalic Y."/>
            <person name="Frolova A."/>
            <person name="Shao Z."/>
            <person name="Alain K."/>
        </authorList>
    </citation>
    <scope>NUCLEOTIDE SEQUENCE [LARGE SCALE GENOMIC DNA]</scope>
    <source>
        <strain evidence="7 8">SU872</strain>
    </source>
</reference>
<feature type="transmembrane region" description="Helical" evidence="6">
    <location>
        <begin position="103"/>
        <end position="122"/>
    </location>
</feature>
<evidence type="ECO:0000313" key="7">
    <source>
        <dbReference type="EMBL" id="QJA06567.1"/>
    </source>
</evidence>
<evidence type="ECO:0000256" key="6">
    <source>
        <dbReference type="SAM" id="Phobius"/>
    </source>
</evidence>
<comment type="subcellular location">
    <subcellularLocation>
        <location evidence="1">Cell membrane</location>
        <topology evidence="1">Multi-pass membrane protein</topology>
    </subcellularLocation>
</comment>
<dbReference type="PANTHER" id="PTHR33529">
    <property type="entry name" value="SLR0882 PROTEIN-RELATED"/>
    <property type="match status" value="1"/>
</dbReference>
<keyword evidence="4 6" id="KW-1133">Transmembrane helix</keyword>
<keyword evidence="5 6" id="KW-0472">Membrane</keyword>
<accession>A0A6H1WTN1</accession>
<keyword evidence="2" id="KW-1003">Cell membrane</keyword>
<evidence type="ECO:0000256" key="4">
    <source>
        <dbReference type="ARBA" id="ARBA00022989"/>
    </source>
</evidence>
<protein>
    <submittedName>
        <fullName evidence="7">LptF/LptG family permease</fullName>
    </submittedName>
</protein>
<sequence length="356" mass="39820">MRLYQRYLLGPLAFFLPLFLLALSGVYLLVEFFERLEDLLSAGGPPGLFFLYLLYRLPEILFQVWPAAAALAALASLAFLSRGNELLALRALGFSPWRLVKPYLVTLLALSFLVSGLLALTLPRSTYQALYTWEVRIKRAQPATLLASGRLFFSGPDFLLWARPLEPGGELLADLLLIRKKGDEPAAYLYARRAWFLKGTWWRLEGALFAEKKGDFAPQRMENRGFDLGFSPEILLSVKRPLKALSLRELLARYRFLEASGFSPVAPLTEILYRFLYPFLSPLLAAPALLAFLTFRGKRALAKGLSVGLLLTAFFYGLVVLLRVLALGGHLPVGLALFLLWTGPIGSAILFLKKTY</sequence>
<dbReference type="Proteomes" id="UP000501253">
    <property type="component" value="Chromosome"/>
</dbReference>
<dbReference type="RefSeq" id="WP_168719919.1">
    <property type="nucleotide sequence ID" value="NZ_CP042909.1"/>
</dbReference>
<feature type="transmembrane region" description="Helical" evidence="6">
    <location>
        <begin position="64"/>
        <end position="83"/>
    </location>
</feature>
<organism evidence="7 8">
    <name type="scientific">Thermosulfurimonas marina</name>
    <dbReference type="NCBI Taxonomy" id="2047767"/>
    <lineage>
        <taxon>Bacteria</taxon>
        <taxon>Pseudomonadati</taxon>
        <taxon>Thermodesulfobacteriota</taxon>
        <taxon>Thermodesulfobacteria</taxon>
        <taxon>Thermodesulfobacteriales</taxon>
        <taxon>Thermodesulfobacteriaceae</taxon>
        <taxon>Thermosulfurimonas</taxon>
    </lineage>
</organism>
<evidence type="ECO:0000256" key="3">
    <source>
        <dbReference type="ARBA" id="ARBA00022692"/>
    </source>
</evidence>
<dbReference type="InterPro" id="IPR005495">
    <property type="entry name" value="LptG/LptF_permease"/>
</dbReference>
<dbReference type="Pfam" id="PF03739">
    <property type="entry name" value="LptF_LptG"/>
    <property type="match status" value="1"/>
</dbReference>
<feature type="transmembrane region" description="Helical" evidence="6">
    <location>
        <begin position="275"/>
        <end position="295"/>
    </location>
</feature>
<dbReference type="KEGG" id="tmai:FVE67_07055"/>
<feature type="transmembrane region" description="Helical" evidence="6">
    <location>
        <begin position="307"/>
        <end position="327"/>
    </location>
</feature>
<dbReference type="GO" id="GO:0043190">
    <property type="term" value="C:ATP-binding cassette (ABC) transporter complex"/>
    <property type="evidence" value="ECO:0007669"/>
    <property type="project" value="TreeGrafter"/>
</dbReference>
<evidence type="ECO:0000256" key="5">
    <source>
        <dbReference type="ARBA" id="ARBA00023136"/>
    </source>
</evidence>
<keyword evidence="3 6" id="KW-0812">Transmembrane</keyword>
<feature type="transmembrane region" description="Helical" evidence="6">
    <location>
        <begin position="333"/>
        <end position="352"/>
    </location>
</feature>
<evidence type="ECO:0000256" key="2">
    <source>
        <dbReference type="ARBA" id="ARBA00022475"/>
    </source>
</evidence>
<gene>
    <name evidence="7" type="ORF">FVE67_07055</name>
</gene>
<evidence type="ECO:0000256" key="1">
    <source>
        <dbReference type="ARBA" id="ARBA00004651"/>
    </source>
</evidence>
<keyword evidence="8" id="KW-1185">Reference proteome</keyword>
<dbReference type="PANTHER" id="PTHR33529:SF6">
    <property type="entry name" value="YJGP_YJGQ FAMILY PERMEASE"/>
    <property type="match status" value="1"/>
</dbReference>
<evidence type="ECO:0000313" key="8">
    <source>
        <dbReference type="Proteomes" id="UP000501253"/>
    </source>
</evidence>
<proteinExistence type="predicted"/>
<dbReference type="EMBL" id="CP042909">
    <property type="protein sequence ID" value="QJA06567.1"/>
    <property type="molecule type" value="Genomic_DNA"/>
</dbReference>
<feature type="transmembrane region" description="Helical" evidence="6">
    <location>
        <begin position="12"/>
        <end position="33"/>
    </location>
</feature>
<dbReference type="GO" id="GO:0015920">
    <property type="term" value="P:lipopolysaccharide transport"/>
    <property type="evidence" value="ECO:0007669"/>
    <property type="project" value="TreeGrafter"/>
</dbReference>
<name>A0A6H1WTN1_9BACT</name>